<dbReference type="Gene3D" id="3.40.50.1100">
    <property type="match status" value="1"/>
</dbReference>
<evidence type="ECO:0000313" key="1">
    <source>
        <dbReference type="EMBL" id="CAB4806399.1"/>
    </source>
</evidence>
<dbReference type="InterPro" id="IPR036052">
    <property type="entry name" value="TrpB-like_PALP_sf"/>
</dbReference>
<organism evidence="1">
    <name type="scientific">freshwater metagenome</name>
    <dbReference type="NCBI Taxonomy" id="449393"/>
    <lineage>
        <taxon>unclassified sequences</taxon>
        <taxon>metagenomes</taxon>
        <taxon>ecological metagenomes</taxon>
    </lineage>
</organism>
<sequence>MNTDVVVGVSDHATDELDVMFNTEAGCKYLAERKGVPVEIVETLKHFGFSAICNVIAAIKTAKLLGLGANDALITIATDGADLYPSERVKTMARRFNNSFREIDAAEVFAEHLATVGTDAMIDCTERDRTRIFNLGYYTWVEQQGTPLAVFEARRSQSFWRDLRKYLPVWDELIGEFNRRVVAAK</sequence>
<dbReference type="AlphaFoldDB" id="A0A6J6YBK9"/>
<reference evidence="1" key="1">
    <citation type="submission" date="2020-05" db="EMBL/GenBank/DDBJ databases">
        <authorList>
            <person name="Chiriac C."/>
            <person name="Salcher M."/>
            <person name="Ghai R."/>
            <person name="Kavagutti S V."/>
        </authorList>
    </citation>
    <scope>NUCLEOTIDE SEQUENCE</scope>
</reference>
<dbReference type="EMBL" id="CAFAAP010000119">
    <property type="protein sequence ID" value="CAB4806399.1"/>
    <property type="molecule type" value="Genomic_DNA"/>
</dbReference>
<gene>
    <name evidence="1" type="ORF">UFOPK3026_00839</name>
</gene>
<proteinExistence type="predicted"/>
<protein>
    <submittedName>
        <fullName evidence="1">Unannotated protein</fullName>
    </submittedName>
</protein>
<name>A0A6J6YBK9_9ZZZZ</name>
<accession>A0A6J6YBK9</accession>